<dbReference type="InterPro" id="IPR026341">
    <property type="entry name" value="T9SS_type_B"/>
</dbReference>
<feature type="compositionally biased region" description="Polar residues" evidence="1">
    <location>
        <begin position="488"/>
        <end position="501"/>
    </location>
</feature>
<name>A0A1I0RW07_9BACT</name>
<dbReference type="Pfam" id="PF01345">
    <property type="entry name" value="DUF11"/>
    <property type="match status" value="5"/>
</dbReference>
<organism evidence="3 4">
    <name type="scientific">Chitinophaga arvensicola</name>
    <dbReference type="NCBI Taxonomy" id="29529"/>
    <lineage>
        <taxon>Bacteria</taxon>
        <taxon>Pseudomonadati</taxon>
        <taxon>Bacteroidota</taxon>
        <taxon>Chitinophagia</taxon>
        <taxon>Chitinophagales</taxon>
        <taxon>Chitinophagaceae</taxon>
        <taxon>Chitinophaga</taxon>
    </lineage>
</organism>
<accession>A0A1I0RW07</accession>
<feature type="domain" description="DUF11" evidence="2">
    <location>
        <begin position="150"/>
        <end position="261"/>
    </location>
</feature>
<dbReference type="Pfam" id="PF13585">
    <property type="entry name" value="CHU_C"/>
    <property type="match status" value="1"/>
</dbReference>
<dbReference type="InterPro" id="IPR051172">
    <property type="entry name" value="Chlamydia_OmcB"/>
</dbReference>
<feature type="domain" description="DUF11" evidence="2">
    <location>
        <begin position="600"/>
        <end position="720"/>
    </location>
</feature>
<evidence type="ECO:0000313" key="4">
    <source>
        <dbReference type="Proteomes" id="UP000199310"/>
    </source>
</evidence>
<gene>
    <name evidence="3" type="ORF">SAMN04488122_3497</name>
</gene>
<dbReference type="InterPro" id="IPR001434">
    <property type="entry name" value="OmcB-like_DUF11"/>
</dbReference>
<dbReference type="EMBL" id="FOJG01000001">
    <property type="protein sequence ID" value="SEW45679.1"/>
    <property type="molecule type" value="Genomic_DNA"/>
</dbReference>
<feature type="non-terminal residue" evidence="3">
    <location>
        <position position="1"/>
    </location>
</feature>
<evidence type="ECO:0000313" key="3">
    <source>
        <dbReference type="EMBL" id="SEW45679.1"/>
    </source>
</evidence>
<keyword evidence="4" id="KW-1185">Reference proteome</keyword>
<feature type="domain" description="DUF11" evidence="2">
    <location>
        <begin position="270"/>
        <end position="383"/>
    </location>
</feature>
<dbReference type="PANTHER" id="PTHR34819:SF3">
    <property type="entry name" value="CELL SURFACE PROTEIN"/>
    <property type="match status" value="1"/>
</dbReference>
<dbReference type="Proteomes" id="UP000199310">
    <property type="component" value="Unassembled WGS sequence"/>
</dbReference>
<evidence type="ECO:0000259" key="2">
    <source>
        <dbReference type="Pfam" id="PF01345"/>
    </source>
</evidence>
<evidence type="ECO:0000256" key="1">
    <source>
        <dbReference type="SAM" id="MobiDB-lite"/>
    </source>
</evidence>
<dbReference type="NCBIfam" id="TIGR01451">
    <property type="entry name" value="B_ant_repeat"/>
    <property type="match status" value="5"/>
</dbReference>
<proteinExistence type="predicted"/>
<dbReference type="STRING" id="29529.SAMN04488122_3497"/>
<sequence length="812" mass="85367">NTATIAGTEHDPVTTNNTSSVTVTRVAVTDLEVVKTVDNTTPDVGTNVTFTIKASNHGPSTATNVVVTDVLPAGYELVQATPASGTFSKDGKWTLGTMNAQTTTTLVITAKVLATGNYTNTASIAGTETDHNTANNSSSVTPVPVAVTNLQVVKTINNSTPDVSSQVTFTITAKNEGPSAATGVTVTDILQSGYHFDEASTTTGSYDARSGKWNIGNLANGQSATLQIKATVQPEGDYSNVAVISGNEKDKVPGDNESAITAPTPVPVADLQVTKTIDKTVPGTGDKVTFTITVKNNGASKATHVRVSDQLQSGFRYLQATAGKGSYDPTTGIWTIGNMNAGETIVLQIEALVNTTGQYTNTATVSADEKDPVTTNNTSTLTVTPDAVTDLFVSKEISNMAPPHGSDVTFNIKTGNNGPSDATGVTVTDILPAGYTYKSSKASTGTYDAVTGKWTIGNLAYKATAEMTMTVTINKTGSYTNTATIAGNETDRVGSNNSSTVAPVPVPLSTRDDAASTEEPDPVVINVIKNDTYGNTGHTVYIKDLPQHGTVKDNGNGTVTYTPQAGFGGTDQFTYYIQDQSGFASNVSTVTIDVTKRLVDLSVKKVILTPPAEITVGKNVTFELSVTNNSRKGASNIVVTDILASNIGDMQIKTNVENGKESYDPATKTMSWKLDTLAPGQTIKLTLSAKLLSGGPVNNTATVTGENADPDLTNNTATVSSEAKGPDIFIPTAFTPNGDGINDKFIILGIDRYPGSVLIVFNRWGNVVYRSNDYRNNWDGSGLNEGTYYYELVCPTTSNNKISLKGWVQLVR</sequence>
<dbReference type="Pfam" id="PF17963">
    <property type="entry name" value="Big_9"/>
    <property type="match status" value="1"/>
</dbReference>
<feature type="region of interest" description="Disordered" evidence="1">
    <location>
        <begin position="488"/>
        <end position="518"/>
    </location>
</feature>
<dbReference type="InterPro" id="IPR047589">
    <property type="entry name" value="DUF11_rpt"/>
</dbReference>
<dbReference type="Gene3D" id="2.60.40.1170">
    <property type="entry name" value="Mu homology domain, subdomain B"/>
    <property type="match status" value="4"/>
</dbReference>
<feature type="domain" description="DUF11" evidence="2">
    <location>
        <begin position="390"/>
        <end position="501"/>
    </location>
</feature>
<feature type="domain" description="DUF11" evidence="2">
    <location>
        <begin position="30"/>
        <end position="141"/>
    </location>
</feature>
<dbReference type="RefSeq" id="WP_143059192.1">
    <property type="nucleotide sequence ID" value="NZ_FOJG01000001.1"/>
</dbReference>
<dbReference type="PANTHER" id="PTHR34819">
    <property type="entry name" value="LARGE CYSTEINE-RICH PERIPLASMIC PROTEIN OMCB"/>
    <property type="match status" value="1"/>
</dbReference>
<dbReference type="Gene3D" id="2.60.40.10">
    <property type="entry name" value="Immunoglobulins"/>
    <property type="match status" value="1"/>
</dbReference>
<dbReference type="OrthoDB" id="9816593at2"/>
<reference evidence="4" key="1">
    <citation type="submission" date="2016-10" db="EMBL/GenBank/DDBJ databases">
        <authorList>
            <person name="Varghese N."/>
            <person name="Submissions S."/>
        </authorList>
    </citation>
    <scope>NUCLEOTIDE SEQUENCE [LARGE SCALE GENOMIC DNA]</scope>
    <source>
        <strain evidence="4">DSM 3695</strain>
    </source>
</reference>
<dbReference type="Gene3D" id="2.60.40.2810">
    <property type="match status" value="1"/>
</dbReference>
<protein>
    <submittedName>
        <fullName evidence="3">Conserved repeat domain-containing protein/gliding motility-associated C-terminal domain-containing protein</fullName>
    </submittedName>
</protein>
<dbReference type="NCBIfam" id="TIGR04131">
    <property type="entry name" value="Bac_Flav_CTERM"/>
    <property type="match status" value="1"/>
</dbReference>
<dbReference type="AlphaFoldDB" id="A0A1I0RW07"/>
<dbReference type="InterPro" id="IPR013783">
    <property type="entry name" value="Ig-like_fold"/>
</dbReference>